<evidence type="ECO:0000313" key="11">
    <source>
        <dbReference type="Proteomes" id="UP000019116"/>
    </source>
</evidence>
<dbReference type="GO" id="GO:0005634">
    <property type="term" value="C:nucleus"/>
    <property type="evidence" value="ECO:0007669"/>
    <property type="project" value="UniProtKB-SubCell"/>
</dbReference>
<dbReference type="FunFam" id="3.30.730.10:FF:000001">
    <property type="entry name" value="Ethylene-responsive transcription factor 2"/>
    <property type="match status" value="1"/>
</dbReference>
<dbReference type="InterPro" id="IPR044808">
    <property type="entry name" value="ERF_plant"/>
</dbReference>
<feature type="domain" description="AP2/ERF" evidence="7">
    <location>
        <begin position="52"/>
        <end position="109"/>
    </location>
</feature>
<evidence type="ECO:0000256" key="6">
    <source>
        <dbReference type="SAM" id="MobiDB-lite"/>
    </source>
</evidence>
<evidence type="ECO:0000313" key="9">
    <source>
        <dbReference type="EMBL" id="QKF95772.1"/>
    </source>
</evidence>
<evidence type="ECO:0000256" key="4">
    <source>
        <dbReference type="ARBA" id="ARBA00023163"/>
    </source>
</evidence>
<dbReference type="PROSITE" id="PS51032">
    <property type="entry name" value="AP2_ERF"/>
    <property type="match status" value="1"/>
</dbReference>
<feature type="region of interest" description="Disordered" evidence="6">
    <location>
        <begin position="209"/>
        <end position="253"/>
    </location>
</feature>
<dbReference type="PANTHER" id="PTHR31190:SF489">
    <property type="entry name" value="ETHYLENE-RESPONSIVE TRANSCRIPTION FACTOR ERF113-RELATED"/>
    <property type="match status" value="1"/>
</dbReference>
<comment type="subcellular location">
    <subcellularLocation>
        <location evidence="1">Nucleus</location>
    </subcellularLocation>
</comment>
<dbReference type="Pfam" id="PF00847">
    <property type="entry name" value="AP2"/>
    <property type="match status" value="1"/>
</dbReference>
<dbReference type="EMBL" id="MT521009">
    <property type="protein sequence ID" value="QKF95772.1"/>
    <property type="molecule type" value="mRNA"/>
</dbReference>
<dbReference type="GO" id="GO:0009873">
    <property type="term" value="P:ethylene-activated signaling pathway"/>
    <property type="evidence" value="ECO:0007669"/>
    <property type="project" value="InterPro"/>
</dbReference>
<dbReference type="Gramene" id="TraesLDM2B03G00957000.1">
    <property type="protein sequence ID" value="TraesLDM2B03G00957000.1"/>
    <property type="gene ID" value="TraesLDM2B03G00957000"/>
</dbReference>
<dbReference type="InterPro" id="IPR036955">
    <property type="entry name" value="AP2/ERF_dom_sf"/>
</dbReference>
<dbReference type="OrthoDB" id="1925932at2759"/>
<sequence length="253" mass="26999">MVSALSHVIRATPDQQQAYYPAGSAAVSGEQQHQHDAAAAAAIAEEQGRKRHYRGVRQRPWGKWAAEIRDPKKAARVWLGTFDTAEDAAIAYDEAALRFKGTKAKLNFPERVQGRTDLGFVVTRGIPDRLQQQQHYPATVGAPAMRPPPHQLQTVVPYPDLMRYARLLQGAGSAGGAVNLPFGAMSPPSMSSSAPHILDFSTQQLIRVSPASPAAAMSSSGTTGPSTSSSTTTASSPGAAWPYTGEHKNNKDS</sequence>
<reference evidence="8" key="3">
    <citation type="submission" date="2020-05" db="EMBL/GenBank/DDBJ databases">
        <title>Identification of a novel ERF gene, TaERF8, associated with plant height and yield in wheat.</title>
        <authorList>
            <person name="Zhang L."/>
        </authorList>
    </citation>
    <scope>NUCLEOTIDE SEQUENCE</scope>
</reference>
<organism evidence="10">
    <name type="scientific">Triticum aestivum</name>
    <name type="common">Wheat</name>
    <dbReference type="NCBI Taxonomy" id="4565"/>
    <lineage>
        <taxon>Eukaryota</taxon>
        <taxon>Viridiplantae</taxon>
        <taxon>Streptophyta</taxon>
        <taxon>Embryophyta</taxon>
        <taxon>Tracheophyta</taxon>
        <taxon>Spermatophyta</taxon>
        <taxon>Magnoliopsida</taxon>
        <taxon>Liliopsida</taxon>
        <taxon>Poales</taxon>
        <taxon>Poaceae</taxon>
        <taxon>BOP clade</taxon>
        <taxon>Pooideae</taxon>
        <taxon>Triticodae</taxon>
        <taxon>Triticeae</taxon>
        <taxon>Triticinae</taxon>
        <taxon>Triticum</taxon>
    </lineage>
</organism>
<dbReference type="SMART" id="SM00380">
    <property type="entry name" value="AP2"/>
    <property type="match status" value="1"/>
</dbReference>
<dbReference type="EMBL" id="MT521004">
    <property type="protein sequence ID" value="QKF95767.1"/>
    <property type="molecule type" value="Genomic_DNA"/>
</dbReference>
<dbReference type="Gramene" id="TraesSYM2B03G00969620.1">
    <property type="protein sequence ID" value="TraesSYM2B03G00969620.1"/>
    <property type="gene ID" value="TraesSYM2B03G00969620"/>
</dbReference>
<dbReference type="STRING" id="4565.A0A3B6C6L4"/>
<dbReference type="SMR" id="A0A3B6C6L4"/>
<name>A0A3B6C6L4_WHEAT</name>
<keyword evidence="11" id="KW-1185">Reference proteome</keyword>
<dbReference type="GO" id="GO:0003677">
    <property type="term" value="F:DNA binding"/>
    <property type="evidence" value="ECO:0007669"/>
    <property type="project" value="UniProtKB-KW"/>
</dbReference>
<dbReference type="Gramene" id="TraesMAC2B03G00954000.1">
    <property type="protein sequence ID" value="TraesMAC2B03G00954000.1"/>
    <property type="gene ID" value="TraesMAC2B03G00954000"/>
</dbReference>
<evidence type="ECO:0000256" key="2">
    <source>
        <dbReference type="ARBA" id="ARBA00023015"/>
    </source>
</evidence>
<dbReference type="EnsemblPlants" id="TraesCS2B02G304800.1">
    <property type="protein sequence ID" value="TraesCS2B02G304800.1"/>
    <property type="gene ID" value="TraesCS2B02G304800"/>
</dbReference>
<dbReference type="OMA" id="QLIRPDA"/>
<dbReference type="Gene3D" id="3.30.730.10">
    <property type="entry name" value="AP2/ERF domain"/>
    <property type="match status" value="1"/>
</dbReference>
<dbReference type="InterPro" id="IPR001471">
    <property type="entry name" value="AP2/ERF_dom"/>
</dbReference>
<feature type="compositionally biased region" description="Low complexity" evidence="6">
    <location>
        <begin position="209"/>
        <end position="240"/>
    </location>
</feature>
<dbReference type="Gramene" id="TraesCLE_scaffold_003901_01G000100.1">
    <property type="protein sequence ID" value="TraesCLE_scaffold_003901_01G000100.1"/>
    <property type="gene ID" value="TraesCLE_scaffold_003901_01G000100"/>
</dbReference>
<dbReference type="Gramene" id="TraesCS2B03G0797100.1">
    <property type="protein sequence ID" value="TraesCS2B03G0797100.1.CDS"/>
    <property type="gene ID" value="TraesCS2B03G0797100"/>
</dbReference>
<evidence type="ECO:0000259" key="7">
    <source>
        <dbReference type="PROSITE" id="PS51032"/>
    </source>
</evidence>
<evidence type="ECO:0000313" key="10">
    <source>
        <dbReference type="EnsemblPlants" id="TraesCS2B02G304800.1"/>
    </source>
</evidence>
<dbReference type="Proteomes" id="UP000019116">
    <property type="component" value="Chromosome 2B"/>
</dbReference>
<dbReference type="PaxDb" id="4565-Traes_2BL_E5F50498D.1"/>
<keyword evidence="3" id="KW-0238">DNA-binding</keyword>
<evidence type="ECO:0000313" key="8">
    <source>
        <dbReference type="EMBL" id="QKF95766.1"/>
    </source>
</evidence>
<dbReference type="PANTHER" id="PTHR31190">
    <property type="entry name" value="DNA-BINDING DOMAIN"/>
    <property type="match status" value="1"/>
</dbReference>
<accession>A0A3B6C6L4</accession>
<dbReference type="InterPro" id="IPR016177">
    <property type="entry name" value="DNA-bd_dom_sf"/>
</dbReference>
<keyword evidence="5" id="KW-0539">Nucleus</keyword>
<keyword evidence="2" id="KW-0805">Transcription regulation</keyword>
<dbReference type="Gramene" id="TraesKAR2B01G0294300.1">
    <property type="protein sequence ID" value="cds.TraesKAR2B01G0294300.1"/>
    <property type="gene ID" value="TraesKAR2B01G0294300"/>
</dbReference>
<dbReference type="Gramene" id="TraesCS2B02G304800.1">
    <property type="protein sequence ID" value="TraesCS2B02G304800.1"/>
    <property type="gene ID" value="TraesCS2B02G304800"/>
</dbReference>
<dbReference type="Gramene" id="TraesPARA_EIv1.0_0543020.1">
    <property type="protein sequence ID" value="TraesPARA_EIv1.0_0543020.1.CDS"/>
    <property type="gene ID" value="TraesPARA_EIv1.0_0543020"/>
</dbReference>
<dbReference type="Gramene" id="TraesCAD_scaffold_002732_01G000200.1">
    <property type="protein sequence ID" value="TraesCAD_scaffold_002732_01G000200.1"/>
    <property type="gene ID" value="TraesCAD_scaffold_002732_01G000200"/>
</dbReference>
<reference evidence="10" key="1">
    <citation type="submission" date="2018-08" db="EMBL/GenBank/DDBJ databases">
        <authorList>
            <person name="Rossello M."/>
        </authorList>
    </citation>
    <scope>NUCLEOTIDE SEQUENCE [LARGE SCALE GENOMIC DNA]</scope>
    <source>
        <strain evidence="10">cv. Chinese Spring</strain>
    </source>
</reference>
<evidence type="ECO:0000256" key="1">
    <source>
        <dbReference type="ARBA" id="ARBA00004123"/>
    </source>
</evidence>
<dbReference type="AlphaFoldDB" id="A0A3B6C6L4"/>
<evidence type="ECO:0000256" key="3">
    <source>
        <dbReference type="ARBA" id="ARBA00023125"/>
    </source>
</evidence>
<dbReference type="Gramene" id="TraesROB_scaffold_036052_01G000100.1">
    <property type="protein sequence ID" value="TraesROB_scaffold_036052_01G000100.1"/>
    <property type="gene ID" value="TraesROB_scaffold_036052_01G000100"/>
</dbReference>
<keyword evidence="4" id="KW-0804">Transcription</keyword>
<dbReference type="GO" id="GO:0003700">
    <property type="term" value="F:DNA-binding transcription factor activity"/>
    <property type="evidence" value="ECO:0007669"/>
    <property type="project" value="InterPro"/>
</dbReference>
<dbReference type="Gramene" id="TraesSTA2B03G00952910.1">
    <property type="protein sequence ID" value="TraesSTA2B03G00952910.1"/>
    <property type="gene ID" value="TraesSTA2B03G00952910"/>
</dbReference>
<dbReference type="EMBL" id="MT521003">
    <property type="protein sequence ID" value="QKF95766.1"/>
    <property type="molecule type" value="Genomic_DNA"/>
</dbReference>
<dbReference type="Gramene" id="TraesNOR2B03G00969570.1">
    <property type="protein sequence ID" value="TraesNOR2B03G00969570.1"/>
    <property type="gene ID" value="TraesNOR2B03G00969570"/>
</dbReference>
<dbReference type="Gramene" id="TraesJAG2B03G00955350.1">
    <property type="protein sequence ID" value="TraesJAG2B03G00955350.1"/>
    <property type="gene ID" value="TraesJAG2B03G00955350"/>
</dbReference>
<dbReference type="CDD" id="cd00018">
    <property type="entry name" value="AP2"/>
    <property type="match status" value="1"/>
</dbReference>
<protein>
    <submittedName>
        <fullName evidence="8">ERF8-2B</fullName>
    </submittedName>
    <submittedName>
        <fullName evidence="9">Ethylene responsive factor 8</fullName>
    </submittedName>
</protein>
<proteinExistence type="evidence at transcript level"/>
<reference evidence="10" key="2">
    <citation type="submission" date="2018-10" db="UniProtKB">
        <authorList>
            <consortium name="EnsemblPlants"/>
        </authorList>
    </citation>
    <scope>IDENTIFICATION</scope>
</reference>
<dbReference type="PRINTS" id="PR00367">
    <property type="entry name" value="ETHRSPELEMNT"/>
</dbReference>
<dbReference type="Gramene" id="TraesWEE_scaffold_003449_01G000200.1">
    <property type="protein sequence ID" value="TraesWEE_scaffold_003449_01G000200.1"/>
    <property type="gene ID" value="TraesWEE_scaffold_003449_01G000200"/>
</dbReference>
<evidence type="ECO:0000256" key="5">
    <source>
        <dbReference type="ARBA" id="ARBA00023242"/>
    </source>
</evidence>
<gene>
    <name evidence="10" type="primary">LOC123189098</name>
    <name evidence="8" type="synonym">ERF8-2B</name>
</gene>
<dbReference type="SUPFAM" id="SSF54171">
    <property type="entry name" value="DNA-binding domain"/>
    <property type="match status" value="1"/>
</dbReference>
<dbReference type="Gramene" id="TraesARI2B03G00970290.1">
    <property type="protein sequence ID" value="TraesARI2B03G00970290.1"/>
    <property type="gene ID" value="TraesARI2B03G00970290"/>
</dbReference>